<dbReference type="SUPFAM" id="SSF52833">
    <property type="entry name" value="Thioredoxin-like"/>
    <property type="match status" value="1"/>
</dbReference>
<dbReference type="PANTHER" id="PTHR42336:SF1">
    <property type="entry name" value="ALKYL HYDROPEROXIDE REDUCTASE SUBUNIT C_ THIOL SPECIFIC ANTIOXIDANT DOMAIN-CONTAINING PROTEIN"/>
    <property type="match status" value="1"/>
</dbReference>
<sequence length="210" mass="22894">MTWQTEFWSWMSPSSINTAETPSVGHNAPSTPKLAIPAQDGKPTIVSFLRHCGCPFAEKTFLSLRSTASSHPEIHFIAVSHSDQSSTDRWLASLPDPSKNTQPNLQIVVDAEREAYAAWGLGTASFWHVLGSIPSVKKLGSEEGIWNRDTESGNRWQTAGCFGVDGRGVVRWGGADERADDVRDFGKGVETVLGTKEEHERVGIAEAMQG</sequence>
<evidence type="ECO:0008006" key="3">
    <source>
        <dbReference type="Google" id="ProtNLM"/>
    </source>
</evidence>
<reference evidence="1" key="1">
    <citation type="journal article" date="2020" name="Stud. Mycol.">
        <title>101 Dothideomycetes genomes: a test case for predicting lifestyles and emergence of pathogens.</title>
        <authorList>
            <person name="Haridas S."/>
            <person name="Albert R."/>
            <person name="Binder M."/>
            <person name="Bloem J."/>
            <person name="Labutti K."/>
            <person name="Salamov A."/>
            <person name="Andreopoulos B."/>
            <person name="Baker S."/>
            <person name="Barry K."/>
            <person name="Bills G."/>
            <person name="Bluhm B."/>
            <person name="Cannon C."/>
            <person name="Castanera R."/>
            <person name="Culley D."/>
            <person name="Daum C."/>
            <person name="Ezra D."/>
            <person name="Gonzalez J."/>
            <person name="Henrissat B."/>
            <person name="Kuo A."/>
            <person name="Liang C."/>
            <person name="Lipzen A."/>
            <person name="Lutzoni F."/>
            <person name="Magnuson J."/>
            <person name="Mondo S."/>
            <person name="Nolan M."/>
            <person name="Ohm R."/>
            <person name="Pangilinan J."/>
            <person name="Park H.-J."/>
            <person name="Ramirez L."/>
            <person name="Alfaro M."/>
            <person name="Sun H."/>
            <person name="Tritt A."/>
            <person name="Yoshinaga Y."/>
            <person name="Zwiers L.-H."/>
            <person name="Turgeon B."/>
            <person name="Goodwin S."/>
            <person name="Spatafora J."/>
            <person name="Crous P."/>
            <person name="Grigoriev I."/>
        </authorList>
    </citation>
    <scope>NUCLEOTIDE SEQUENCE</scope>
    <source>
        <strain evidence="1">CBS 119687</strain>
    </source>
</reference>
<evidence type="ECO:0000313" key="1">
    <source>
        <dbReference type="EMBL" id="KAF2134548.1"/>
    </source>
</evidence>
<dbReference type="Gene3D" id="3.40.30.10">
    <property type="entry name" value="Glutaredoxin"/>
    <property type="match status" value="1"/>
</dbReference>
<dbReference type="InterPro" id="IPR032801">
    <property type="entry name" value="PXL2A/B/C"/>
</dbReference>
<dbReference type="Pfam" id="PF13911">
    <property type="entry name" value="AhpC-TSA_2"/>
    <property type="match status" value="1"/>
</dbReference>
<keyword evidence="2" id="KW-1185">Reference proteome</keyword>
<dbReference type="GeneID" id="54405018"/>
<dbReference type="InterPro" id="IPR036249">
    <property type="entry name" value="Thioredoxin-like_sf"/>
</dbReference>
<dbReference type="EMBL" id="ML977497">
    <property type="protein sequence ID" value="KAF2134548.1"/>
    <property type="molecule type" value="Genomic_DNA"/>
</dbReference>
<organism evidence="1 2">
    <name type="scientific">Dothidotthia symphoricarpi CBS 119687</name>
    <dbReference type="NCBI Taxonomy" id="1392245"/>
    <lineage>
        <taxon>Eukaryota</taxon>
        <taxon>Fungi</taxon>
        <taxon>Dikarya</taxon>
        <taxon>Ascomycota</taxon>
        <taxon>Pezizomycotina</taxon>
        <taxon>Dothideomycetes</taxon>
        <taxon>Pleosporomycetidae</taxon>
        <taxon>Pleosporales</taxon>
        <taxon>Dothidotthiaceae</taxon>
        <taxon>Dothidotthia</taxon>
    </lineage>
</organism>
<evidence type="ECO:0000313" key="2">
    <source>
        <dbReference type="Proteomes" id="UP000799771"/>
    </source>
</evidence>
<proteinExistence type="predicted"/>
<accession>A0A6A6ATN1</accession>
<dbReference type="RefSeq" id="XP_033528935.1">
    <property type="nucleotide sequence ID" value="XM_033664586.1"/>
</dbReference>
<name>A0A6A6ATN1_9PLEO</name>
<dbReference type="AlphaFoldDB" id="A0A6A6ATN1"/>
<dbReference type="Proteomes" id="UP000799771">
    <property type="component" value="Unassembled WGS sequence"/>
</dbReference>
<dbReference type="PANTHER" id="PTHR42336">
    <property type="entry name" value="THIOREDOXIN DOMAIN-CONTAINING PROTEIN-RELATED"/>
    <property type="match status" value="1"/>
</dbReference>
<dbReference type="OrthoDB" id="40334at2759"/>
<protein>
    <recommendedName>
        <fullName evidence="3">Thioredoxin domain-containing protein</fullName>
    </recommendedName>
</protein>
<gene>
    <name evidence="1" type="ORF">P153DRAFT_305014</name>
</gene>